<gene>
    <name evidence="2" type="ORF">FCH28_24010</name>
</gene>
<dbReference type="RefSeq" id="WP_136742165.1">
    <property type="nucleotide sequence ID" value="NZ_SUMB01000008.1"/>
</dbReference>
<dbReference type="EMBL" id="SUMB01000008">
    <property type="protein sequence ID" value="TJZ50344.1"/>
    <property type="molecule type" value="Genomic_DNA"/>
</dbReference>
<organism evidence="2 3">
    <name type="scientific">Streptomyces piniterrae</name>
    <dbReference type="NCBI Taxonomy" id="2571125"/>
    <lineage>
        <taxon>Bacteria</taxon>
        <taxon>Bacillati</taxon>
        <taxon>Actinomycetota</taxon>
        <taxon>Actinomycetes</taxon>
        <taxon>Kitasatosporales</taxon>
        <taxon>Streptomycetaceae</taxon>
        <taxon>Streptomyces</taxon>
    </lineage>
</organism>
<keyword evidence="3" id="KW-1185">Reference proteome</keyword>
<dbReference type="AlphaFoldDB" id="A0A4U0NK80"/>
<reference evidence="2 3" key="1">
    <citation type="submission" date="2019-04" db="EMBL/GenBank/DDBJ databases">
        <title>Streptomyces piniterrae sp. nov., a heliquinomycin-producing actinomycete isolated from rhizosphere soil of Pinus yunnanensis.</title>
        <authorList>
            <person name="Zhuang X."/>
            <person name="Zhao J."/>
        </authorList>
    </citation>
    <scope>NUCLEOTIDE SEQUENCE [LARGE SCALE GENOMIC DNA]</scope>
    <source>
        <strain evidence="3">jys28</strain>
    </source>
</reference>
<feature type="chain" id="PRO_5039618480" description="Secreted protein" evidence="1">
    <location>
        <begin position="27"/>
        <end position="124"/>
    </location>
</feature>
<dbReference type="Proteomes" id="UP000308697">
    <property type="component" value="Unassembled WGS sequence"/>
</dbReference>
<proteinExistence type="predicted"/>
<name>A0A4U0NK80_9ACTN</name>
<keyword evidence="1" id="KW-0732">Signal</keyword>
<dbReference type="OrthoDB" id="3542365at2"/>
<evidence type="ECO:0000313" key="3">
    <source>
        <dbReference type="Proteomes" id="UP000308697"/>
    </source>
</evidence>
<feature type="signal peptide" evidence="1">
    <location>
        <begin position="1"/>
        <end position="26"/>
    </location>
</feature>
<evidence type="ECO:0008006" key="4">
    <source>
        <dbReference type="Google" id="ProtNLM"/>
    </source>
</evidence>
<evidence type="ECO:0000256" key="1">
    <source>
        <dbReference type="SAM" id="SignalP"/>
    </source>
</evidence>
<sequence length="124" mass="12956">MRLRRTLGTAVSALALVLALPASANASAGTFTYLYSNVEIGPVNMGTLVDPPSGECITLPEVADESVPPAHTPTNSTDAYATVYTDPMCEGDSFTLRPLGGHASERLKVRSVMFSDPIPTEGAS</sequence>
<comment type="caution">
    <text evidence="2">The sequence shown here is derived from an EMBL/GenBank/DDBJ whole genome shotgun (WGS) entry which is preliminary data.</text>
</comment>
<protein>
    <recommendedName>
        <fullName evidence="4">Secreted protein</fullName>
    </recommendedName>
</protein>
<accession>A0A4U0NK80</accession>
<evidence type="ECO:0000313" key="2">
    <source>
        <dbReference type="EMBL" id="TJZ50344.1"/>
    </source>
</evidence>